<evidence type="ECO:0000256" key="5">
    <source>
        <dbReference type="ARBA" id="ARBA00022692"/>
    </source>
</evidence>
<feature type="transmembrane region" description="Helical" evidence="9">
    <location>
        <begin position="21"/>
        <end position="43"/>
    </location>
</feature>
<keyword evidence="8 9" id="KW-0472">Membrane</keyword>
<evidence type="ECO:0000256" key="8">
    <source>
        <dbReference type="ARBA" id="ARBA00023136"/>
    </source>
</evidence>
<dbReference type="AlphaFoldDB" id="S0DDU1"/>
<evidence type="ECO:0000256" key="3">
    <source>
        <dbReference type="ARBA" id="ARBA00022553"/>
    </source>
</evidence>
<evidence type="ECO:0000313" key="11">
    <source>
        <dbReference type="EMBL" id="CCO20889.1"/>
    </source>
</evidence>
<evidence type="ECO:0000256" key="4">
    <source>
        <dbReference type="ARBA" id="ARBA00022679"/>
    </source>
</evidence>
<dbReference type="InterPro" id="IPR050640">
    <property type="entry name" value="Bact_2-comp_sensor_kinase"/>
</dbReference>
<dbReference type="Pfam" id="PF02518">
    <property type="entry name" value="HATPase_c"/>
    <property type="match status" value="1"/>
</dbReference>
<dbReference type="InterPro" id="IPR033479">
    <property type="entry name" value="dCache_1"/>
</dbReference>
<protein>
    <submittedName>
        <fullName evidence="11">Putative histidine kinase</fullName>
    </submittedName>
</protein>
<proteinExistence type="predicted"/>
<dbReference type="PANTHER" id="PTHR34220">
    <property type="entry name" value="SENSOR HISTIDINE KINASE YPDA"/>
    <property type="match status" value="1"/>
</dbReference>
<keyword evidence="3" id="KW-0597">Phosphoprotein</keyword>
<dbReference type="InterPro" id="IPR010559">
    <property type="entry name" value="Sig_transdc_His_kin_internal"/>
</dbReference>
<dbReference type="EMBL" id="HF548310">
    <property type="protein sequence ID" value="CCO21534.1"/>
    <property type="molecule type" value="Genomic_DNA"/>
</dbReference>
<sequence length="587" mass="66486">MKGKKPIHWERLRRWYANLSLRTTVVLTLVVLVLMPVLLISLITNSLGRDIIHRKTTLYAVDILTEVGHTIERRVREADSVTAYISANETIQDRLHDLNMLPSADDNGFVVLRRKLVDELLNLTISNDAMKRVVIITRAGREINSSQMDPNKVQYTPEDLDLLLAQKGSLVWLPRIQDGASHIAIGRVINDLGTQRPIGYMLAEFDVKVLTGILTAKEYFEEGSLYIVDGKNRIIAANREELVGQPFRHGGYVTKNVDSLYISRSEGYLTYYRLPGVTWMLVSEVSSINYEQEIWTLRNYTIAIALGTLLLTSLIALRFAQSLLRPIIELYAEMREVGEGNFDVRKPVREKNEIGMLYEYFYSMVDRVQYLIRETNQQQLLLQKAELNSLRMQINPHFIYNTLESIKWMAQLQGNQDIVVMVKAFGDFMRSSISGREFVPLSSELANVNNYLTVQKYRYGNRLQVHTRVESDTLGVEIPKFILQPLIENAIVHGLENKVSAGLIEIEAHLQGGFLRITVADNGIGFLPSVLDGMDLDQTPELKDSIGLRNVHQRIHMYYGEGSGLSIESDYGIGSTVTVVVPATGKP</sequence>
<dbReference type="Pfam" id="PF00672">
    <property type="entry name" value="HAMP"/>
    <property type="match status" value="1"/>
</dbReference>
<dbReference type="CDD" id="cd06225">
    <property type="entry name" value="HAMP"/>
    <property type="match status" value="1"/>
</dbReference>
<keyword evidence="6 11" id="KW-0418">Kinase</keyword>
<keyword evidence="2" id="KW-1003">Cell membrane</keyword>
<dbReference type="PROSITE" id="PS50885">
    <property type="entry name" value="HAMP"/>
    <property type="match status" value="1"/>
</dbReference>
<dbReference type="Gene3D" id="1.10.8.500">
    <property type="entry name" value="HAMP domain in histidine kinase"/>
    <property type="match status" value="1"/>
</dbReference>
<dbReference type="GO" id="GO:0000155">
    <property type="term" value="F:phosphorelay sensor kinase activity"/>
    <property type="evidence" value="ECO:0007669"/>
    <property type="project" value="InterPro"/>
</dbReference>
<organism evidence="11">
    <name type="scientific">termite gut metagenome</name>
    <dbReference type="NCBI Taxonomy" id="433724"/>
    <lineage>
        <taxon>unclassified sequences</taxon>
        <taxon>metagenomes</taxon>
        <taxon>organismal metagenomes</taxon>
    </lineage>
</organism>
<dbReference type="InterPro" id="IPR003660">
    <property type="entry name" value="HAMP_dom"/>
</dbReference>
<gene>
    <name evidence="12" type="ORF">BN138_722</name>
    <name evidence="11" type="ORF">BN138_77</name>
</gene>
<accession>S0DDU1</accession>
<evidence type="ECO:0000259" key="10">
    <source>
        <dbReference type="PROSITE" id="PS50885"/>
    </source>
</evidence>
<dbReference type="SUPFAM" id="SSF55874">
    <property type="entry name" value="ATPase domain of HSP90 chaperone/DNA topoisomerase II/histidine kinase"/>
    <property type="match status" value="1"/>
</dbReference>
<dbReference type="Pfam" id="PF06580">
    <property type="entry name" value="His_kinase"/>
    <property type="match status" value="1"/>
</dbReference>
<evidence type="ECO:0000256" key="2">
    <source>
        <dbReference type="ARBA" id="ARBA00022475"/>
    </source>
</evidence>
<feature type="domain" description="HAMP" evidence="10">
    <location>
        <begin position="321"/>
        <end position="373"/>
    </location>
</feature>
<dbReference type="EMBL" id="HF548273">
    <property type="protein sequence ID" value="CCO20889.1"/>
    <property type="molecule type" value="Genomic_DNA"/>
</dbReference>
<keyword evidence="4" id="KW-0808">Transferase</keyword>
<evidence type="ECO:0000313" key="12">
    <source>
        <dbReference type="EMBL" id="CCO21534.1"/>
    </source>
</evidence>
<evidence type="ECO:0000256" key="7">
    <source>
        <dbReference type="ARBA" id="ARBA00022989"/>
    </source>
</evidence>
<keyword evidence="5 9" id="KW-0812">Transmembrane</keyword>
<dbReference type="Gene3D" id="3.30.565.10">
    <property type="entry name" value="Histidine kinase-like ATPase, C-terminal domain"/>
    <property type="match status" value="1"/>
</dbReference>
<reference evidence="11" key="2">
    <citation type="journal article" date="2013" name="Biotechnol. Biofuels">
        <title>Mining for hemicellulases in the fungus-growing termite Pseudacanthotermes militaris using functional metagenomics.</title>
        <authorList>
            <person name="Bastien G."/>
            <person name="Arnal G."/>
            <person name="Bozonnet S."/>
            <person name="Laguerre S."/>
            <person name="Ferreira F."/>
            <person name="Faure R."/>
            <person name="Henrissat B."/>
            <person name="Lefevre F."/>
            <person name="Robe P."/>
            <person name="Bouchez O."/>
            <person name="Noirot C."/>
            <person name="Dumon C."/>
            <person name="O'Donohue M."/>
        </authorList>
    </citation>
    <scope>NUCLEOTIDE SEQUENCE</scope>
</reference>
<dbReference type="GO" id="GO:0005886">
    <property type="term" value="C:plasma membrane"/>
    <property type="evidence" value="ECO:0007669"/>
    <property type="project" value="UniProtKB-SubCell"/>
</dbReference>
<dbReference type="PANTHER" id="PTHR34220:SF7">
    <property type="entry name" value="SENSOR HISTIDINE KINASE YPDA"/>
    <property type="match status" value="1"/>
</dbReference>
<evidence type="ECO:0000256" key="1">
    <source>
        <dbReference type="ARBA" id="ARBA00004651"/>
    </source>
</evidence>
<reference evidence="11" key="1">
    <citation type="submission" date="2012-10" db="EMBL/GenBank/DDBJ databases">
        <authorList>
            <person name="Sandrine L."/>
        </authorList>
    </citation>
    <scope>NUCLEOTIDE SEQUENCE</scope>
</reference>
<dbReference type="SMART" id="SM00304">
    <property type="entry name" value="HAMP"/>
    <property type="match status" value="1"/>
</dbReference>
<keyword evidence="7 9" id="KW-1133">Transmembrane helix</keyword>
<dbReference type="InterPro" id="IPR036890">
    <property type="entry name" value="HATPase_C_sf"/>
</dbReference>
<dbReference type="Pfam" id="PF02743">
    <property type="entry name" value="dCache_1"/>
    <property type="match status" value="1"/>
</dbReference>
<dbReference type="SUPFAM" id="SSF158472">
    <property type="entry name" value="HAMP domain-like"/>
    <property type="match status" value="1"/>
</dbReference>
<dbReference type="InterPro" id="IPR003594">
    <property type="entry name" value="HATPase_dom"/>
</dbReference>
<comment type="subcellular location">
    <subcellularLocation>
        <location evidence="1">Cell membrane</location>
        <topology evidence="1">Multi-pass membrane protein</topology>
    </subcellularLocation>
</comment>
<evidence type="ECO:0000256" key="9">
    <source>
        <dbReference type="SAM" id="Phobius"/>
    </source>
</evidence>
<dbReference type="Gene3D" id="3.30.450.20">
    <property type="entry name" value="PAS domain"/>
    <property type="match status" value="2"/>
</dbReference>
<evidence type="ECO:0000256" key="6">
    <source>
        <dbReference type="ARBA" id="ARBA00022777"/>
    </source>
</evidence>
<name>S0DDU1_9ZZZZ</name>